<proteinExistence type="predicted"/>
<evidence type="ECO:0000256" key="1">
    <source>
        <dbReference type="SAM" id="MobiDB-lite"/>
    </source>
</evidence>
<evidence type="ECO:0000313" key="4">
    <source>
        <dbReference type="Proteomes" id="UP001055439"/>
    </source>
</evidence>
<keyword evidence="2" id="KW-0472">Membrane</keyword>
<sequence>MRGENLLSRLAAWSTFVVFPSGVIAYCLTMPRVKPPKKENVPSSSSSKSVKGNADQSKANRERLVHRLAVDGHAAWMVISRLLV</sequence>
<reference evidence="3" key="1">
    <citation type="submission" date="2022-05" db="EMBL/GenBank/DDBJ databases">
        <title>The Musa troglodytarum L. genome provides insights into the mechanism of non-climacteric behaviour and enrichment of carotenoids.</title>
        <authorList>
            <person name="Wang J."/>
        </authorList>
    </citation>
    <scope>NUCLEOTIDE SEQUENCE</scope>
    <source>
        <tissue evidence="3">Leaf</tissue>
    </source>
</reference>
<keyword evidence="2" id="KW-0812">Transmembrane</keyword>
<feature type="region of interest" description="Disordered" evidence="1">
    <location>
        <begin position="33"/>
        <end position="61"/>
    </location>
</feature>
<dbReference type="AlphaFoldDB" id="A0A9E7FNC4"/>
<gene>
    <name evidence="3" type="ORF">MUK42_29878</name>
</gene>
<keyword evidence="4" id="KW-1185">Reference proteome</keyword>
<evidence type="ECO:0000256" key="2">
    <source>
        <dbReference type="SAM" id="Phobius"/>
    </source>
</evidence>
<organism evidence="3 4">
    <name type="scientific">Musa troglodytarum</name>
    <name type="common">fe'i banana</name>
    <dbReference type="NCBI Taxonomy" id="320322"/>
    <lineage>
        <taxon>Eukaryota</taxon>
        <taxon>Viridiplantae</taxon>
        <taxon>Streptophyta</taxon>
        <taxon>Embryophyta</taxon>
        <taxon>Tracheophyta</taxon>
        <taxon>Spermatophyta</taxon>
        <taxon>Magnoliopsida</taxon>
        <taxon>Liliopsida</taxon>
        <taxon>Zingiberales</taxon>
        <taxon>Musaceae</taxon>
        <taxon>Musa</taxon>
    </lineage>
</organism>
<evidence type="ECO:0000313" key="3">
    <source>
        <dbReference type="EMBL" id="URD98993.1"/>
    </source>
</evidence>
<accession>A0A9E7FNC4</accession>
<keyword evidence="2" id="KW-1133">Transmembrane helix</keyword>
<name>A0A9E7FNC4_9LILI</name>
<protein>
    <submittedName>
        <fullName evidence="3">Uncharacterized protein</fullName>
    </submittedName>
</protein>
<feature type="transmembrane region" description="Helical" evidence="2">
    <location>
        <begin position="6"/>
        <end position="28"/>
    </location>
</feature>
<dbReference type="Proteomes" id="UP001055439">
    <property type="component" value="Chromosome 4"/>
</dbReference>
<feature type="compositionally biased region" description="Low complexity" evidence="1">
    <location>
        <begin position="41"/>
        <end position="51"/>
    </location>
</feature>
<dbReference type="EMBL" id="CP097506">
    <property type="protein sequence ID" value="URD98993.1"/>
    <property type="molecule type" value="Genomic_DNA"/>
</dbReference>